<dbReference type="AlphaFoldDB" id="A0ABD6B0A6"/>
<keyword evidence="1" id="KW-0812">Transmembrane</keyword>
<dbReference type="RefSeq" id="WP_250875352.1">
    <property type="nucleotide sequence ID" value="NZ_JALXFV010000008.1"/>
</dbReference>
<proteinExistence type="predicted"/>
<name>A0ABD6B0A6_9EURY</name>
<evidence type="ECO:0000256" key="1">
    <source>
        <dbReference type="SAM" id="Phobius"/>
    </source>
</evidence>
<accession>A0ABD6B0A6</accession>
<keyword evidence="1" id="KW-0472">Membrane</keyword>
<feature type="transmembrane region" description="Helical" evidence="1">
    <location>
        <begin position="66"/>
        <end position="88"/>
    </location>
</feature>
<dbReference type="Proteomes" id="UP001597187">
    <property type="component" value="Unassembled WGS sequence"/>
</dbReference>
<protein>
    <recommendedName>
        <fullName evidence="4">PH (Pleckstrin Homology) domain-containing protein</fullName>
    </recommendedName>
</protein>
<evidence type="ECO:0000313" key="2">
    <source>
        <dbReference type="EMBL" id="MFD1515437.1"/>
    </source>
</evidence>
<dbReference type="EMBL" id="JBHUDC010000008">
    <property type="protein sequence ID" value="MFD1515437.1"/>
    <property type="molecule type" value="Genomic_DNA"/>
</dbReference>
<feature type="transmembrane region" description="Helical" evidence="1">
    <location>
        <begin position="157"/>
        <end position="173"/>
    </location>
</feature>
<sequence>MNRPPLNAFGPLLALWLALAVGGTLAVVPVSVPVAVGAGVLVALGTLVLSRGLDLASVFARSRAHYLLALLPVFVGTVAVVLDLTAVLDLGVPETGASAGARAGLALLVGIASTVVGGVALVSADNQSAARRRAREHERLSWTARIDEAHERRSRRAYLVVAVPAGVGGLVALGGGSSLGTGLLSGAVAMGITAFVGLDRPTEYTALDGGLVAGPSDGVRERYYPWTQFVGYERTDDALVLRRRLPGTSFHCALDDVADAEAVVAVVDDRLDRLD</sequence>
<keyword evidence="1" id="KW-1133">Transmembrane helix</keyword>
<feature type="transmembrane region" description="Helical" evidence="1">
    <location>
        <begin position="36"/>
        <end position="54"/>
    </location>
</feature>
<reference evidence="2 3" key="1">
    <citation type="journal article" date="2019" name="Int. J. Syst. Evol. Microbiol.">
        <title>The Global Catalogue of Microorganisms (GCM) 10K type strain sequencing project: providing services to taxonomists for standard genome sequencing and annotation.</title>
        <authorList>
            <consortium name="The Broad Institute Genomics Platform"/>
            <consortium name="The Broad Institute Genome Sequencing Center for Infectious Disease"/>
            <person name="Wu L."/>
            <person name="Ma J."/>
        </authorList>
    </citation>
    <scope>NUCLEOTIDE SEQUENCE [LARGE SCALE GENOMIC DNA]</scope>
    <source>
        <strain evidence="2 3">CGMCC 1.12563</strain>
    </source>
</reference>
<organism evidence="2 3">
    <name type="scientific">Halomarina rubra</name>
    <dbReference type="NCBI Taxonomy" id="2071873"/>
    <lineage>
        <taxon>Archaea</taxon>
        <taxon>Methanobacteriati</taxon>
        <taxon>Methanobacteriota</taxon>
        <taxon>Stenosarchaea group</taxon>
        <taxon>Halobacteria</taxon>
        <taxon>Halobacteriales</taxon>
        <taxon>Natronomonadaceae</taxon>
        <taxon>Halomarina</taxon>
    </lineage>
</organism>
<feature type="transmembrane region" description="Helical" evidence="1">
    <location>
        <begin position="100"/>
        <end position="124"/>
    </location>
</feature>
<keyword evidence="3" id="KW-1185">Reference proteome</keyword>
<comment type="caution">
    <text evidence="2">The sequence shown here is derived from an EMBL/GenBank/DDBJ whole genome shotgun (WGS) entry which is preliminary data.</text>
</comment>
<feature type="transmembrane region" description="Helical" evidence="1">
    <location>
        <begin position="179"/>
        <end position="198"/>
    </location>
</feature>
<gene>
    <name evidence="2" type="ORF">ACFSBT_19325</name>
</gene>
<evidence type="ECO:0008006" key="4">
    <source>
        <dbReference type="Google" id="ProtNLM"/>
    </source>
</evidence>
<evidence type="ECO:0000313" key="3">
    <source>
        <dbReference type="Proteomes" id="UP001597187"/>
    </source>
</evidence>